<feature type="transmembrane region" description="Helical" evidence="1">
    <location>
        <begin position="91"/>
        <end position="109"/>
    </location>
</feature>
<feature type="transmembrane region" description="Helical" evidence="1">
    <location>
        <begin position="64"/>
        <end position="84"/>
    </location>
</feature>
<dbReference type="STRING" id="568860.SAMN05421811_104568"/>
<feature type="transmembrane region" description="Helical" evidence="1">
    <location>
        <begin position="121"/>
        <end position="143"/>
    </location>
</feature>
<evidence type="ECO:0000259" key="2">
    <source>
        <dbReference type="Pfam" id="PF03779"/>
    </source>
</evidence>
<evidence type="ECO:0000313" key="3">
    <source>
        <dbReference type="EMBL" id="SET89106.1"/>
    </source>
</evidence>
<proteinExistence type="predicted"/>
<keyword evidence="1" id="KW-0812">Transmembrane</keyword>
<protein>
    <submittedName>
        <fullName evidence="3">SPW repeat-containing protein</fullName>
    </submittedName>
</protein>
<organism evidence="3 4">
    <name type="scientific">Nonomuraea wenchangensis</name>
    <dbReference type="NCBI Taxonomy" id="568860"/>
    <lineage>
        <taxon>Bacteria</taxon>
        <taxon>Bacillati</taxon>
        <taxon>Actinomycetota</taxon>
        <taxon>Actinomycetes</taxon>
        <taxon>Streptosporangiales</taxon>
        <taxon>Streptosporangiaceae</taxon>
        <taxon>Nonomuraea</taxon>
    </lineage>
</organism>
<reference evidence="3 4" key="1">
    <citation type="submission" date="2016-10" db="EMBL/GenBank/DDBJ databases">
        <authorList>
            <person name="de Groot N.N."/>
        </authorList>
    </citation>
    <scope>NUCLEOTIDE SEQUENCE [LARGE SCALE GENOMIC DNA]</scope>
    <source>
        <strain evidence="3 4">CGMCC 4.5598</strain>
    </source>
</reference>
<dbReference type="InterPro" id="IPR005530">
    <property type="entry name" value="SPW"/>
</dbReference>
<dbReference type="AlphaFoldDB" id="A0A1I0I0G5"/>
<evidence type="ECO:0000313" key="4">
    <source>
        <dbReference type="Proteomes" id="UP000199361"/>
    </source>
</evidence>
<evidence type="ECO:0000256" key="1">
    <source>
        <dbReference type="SAM" id="Phobius"/>
    </source>
</evidence>
<dbReference type="RefSeq" id="WP_091081943.1">
    <property type="nucleotide sequence ID" value="NZ_FOHX01000004.1"/>
</dbReference>
<keyword evidence="4" id="KW-1185">Reference proteome</keyword>
<dbReference type="Pfam" id="PF03779">
    <property type="entry name" value="SPW"/>
    <property type="match status" value="1"/>
</dbReference>
<accession>A0A1I0I0G5</accession>
<keyword evidence="1" id="KW-1133">Transmembrane helix</keyword>
<dbReference type="OrthoDB" id="3638638at2"/>
<name>A0A1I0I0G5_9ACTN</name>
<keyword evidence="1" id="KW-0472">Membrane</keyword>
<dbReference type="EMBL" id="FOHX01000004">
    <property type="protein sequence ID" value="SET89106.1"/>
    <property type="molecule type" value="Genomic_DNA"/>
</dbReference>
<feature type="domain" description="SPW repeat-containing integral membrane" evidence="2">
    <location>
        <begin position="38"/>
        <end position="134"/>
    </location>
</feature>
<dbReference type="Proteomes" id="UP000199361">
    <property type="component" value="Unassembled WGS sequence"/>
</dbReference>
<sequence>MADQPTRATYDIGQHPDIAALRARYDMAAQQPTGQSVSGVAFLSGLYLAISPWVVGIFGHTTLAINNLITGIAVVLLAAGIASANGRFHSLAWTLPIIGVWTIITPWVLPPHGAGASTIINQIITGAVILLAGLACASLGMMAKRRGGRPR</sequence>
<gene>
    <name evidence="3" type="ORF">SAMN05421811_104568</name>
</gene>
<feature type="transmembrane region" description="Helical" evidence="1">
    <location>
        <begin position="37"/>
        <end position="58"/>
    </location>
</feature>